<feature type="transmembrane region" description="Helical" evidence="2">
    <location>
        <begin position="23"/>
        <end position="44"/>
    </location>
</feature>
<evidence type="ECO:0000256" key="1">
    <source>
        <dbReference type="SAM" id="MobiDB-lite"/>
    </source>
</evidence>
<dbReference type="FunCoup" id="O01604">
    <property type="interactions" value="1620"/>
</dbReference>
<dbReference type="CTD" id="188385"/>
<keyword evidence="4" id="KW-1185">Reference proteome</keyword>
<dbReference type="OrthoDB" id="5786239at2759"/>
<dbReference type="Proteomes" id="UP000001940">
    <property type="component" value="Chromosome I"/>
</dbReference>
<evidence type="ECO:0000256" key="2">
    <source>
        <dbReference type="SAM" id="Phobius"/>
    </source>
</evidence>
<dbReference type="RefSeq" id="NP_491883.3">
    <property type="nucleotide sequence ID" value="NM_059482.3"/>
</dbReference>
<accession>O01604</accession>
<sequence length="196" mass="21902">MQISTVSNHRPAACFELFDTPKAALLTVSMQILTMLLEVAIYFILESKGFFVSSGIFRMVLLPVATVYIGGAILAAFGILMKRRLFITIHTTITMTLMFLTDALAISIIFLMAIGKRSTYLNQLPGQFVNENKFYSVLGPFWMYLGAICLHITVAINMAFLQPLNEYSASFENGSEKAKATPTNYTDDEKKQEIDQ</sequence>
<feature type="transmembrane region" description="Helical" evidence="2">
    <location>
        <begin position="56"/>
        <end position="80"/>
    </location>
</feature>
<keyword evidence="2" id="KW-0472">Membrane</keyword>
<dbReference type="InParanoid" id="O01604"/>
<dbReference type="Bgee" id="WBGene00020418">
    <property type="expression patterns" value="Expressed in embryo and 3 other cell types or tissues"/>
</dbReference>
<dbReference type="OMA" id="IHTTITM"/>
<dbReference type="EMBL" id="BX284601">
    <property type="protein sequence ID" value="CCD68110.1"/>
    <property type="molecule type" value="Genomic_DNA"/>
</dbReference>
<dbReference type="WormBase" id="T10E9.8">
    <property type="protein sequence ID" value="CE44796"/>
    <property type="gene ID" value="WBGene00020418"/>
</dbReference>
<evidence type="ECO:0000313" key="3">
    <source>
        <dbReference type="EMBL" id="CCD68110.1"/>
    </source>
</evidence>
<feature type="region of interest" description="Disordered" evidence="1">
    <location>
        <begin position="173"/>
        <end position="196"/>
    </location>
</feature>
<keyword evidence="2" id="KW-0812">Transmembrane</keyword>
<feature type="compositionally biased region" description="Basic and acidic residues" evidence="1">
    <location>
        <begin position="187"/>
        <end position="196"/>
    </location>
</feature>
<feature type="transmembrane region" description="Helical" evidence="2">
    <location>
        <begin position="92"/>
        <end position="114"/>
    </location>
</feature>
<dbReference type="eggNOG" id="ENOG502SPVA">
    <property type="taxonomic scope" value="Eukaryota"/>
</dbReference>
<evidence type="ECO:0000313" key="5">
    <source>
        <dbReference type="WormBase" id="T10E9.8"/>
    </source>
</evidence>
<name>O01604_CAEEL</name>
<dbReference type="AlphaFoldDB" id="O01604"/>
<evidence type="ECO:0000313" key="4">
    <source>
        <dbReference type="Proteomes" id="UP000001940"/>
    </source>
</evidence>
<dbReference type="GeneID" id="188385"/>
<dbReference type="HOGENOM" id="CLU_098059_0_0_1"/>
<proteinExistence type="predicted"/>
<gene>
    <name evidence="3" type="ORF">CELE_T10E9.8</name>
    <name evidence="3 5" type="ORF">T10E9.8</name>
</gene>
<dbReference type="AGR" id="WB:WBGene00020418"/>
<dbReference type="KEGG" id="cel:CELE_T10E9.8"/>
<dbReference type="UCSC" id="T10E9.8">
    <property type="organism name" value="c. elegans"/>
</dbReference>
<feature type="transmembrane region" description="Helical" evidence="2">
    <location>
        <begin position="141"/>
        <end position="161"/>
    </location>
</feature>
<reference evidence="3 4" key="1">
    <citation type="journal article" date="1998" name="Science">
        <title>Genome sequence of the nematode C. elegans: a platform for investigating biology.</title>
        <authorList>
            <consortium name="The C. elegans sequencing consortium"/>
            <person name="Sulson J.E."/>
            <person name="Waterston R."/>
        </authorList>
    </citation>
    <scope>NUCLEOTIDE SEQUENCE [LARGE SCALE GENOMIC DNA]</scope>
    <source>
        <strain evidence="3 4">Bristol N2</strain>
    </source>
</reference>
<organism evidence="3 4">
    <name type="scientific">Caenorhabditis elegans</name>
    <dbReference type="NCBI Taxonomy" id="6239"/>
    <lineage>
        <taxon>Eukaryota</taxon>
        <taxon>Metazoa</taxon>
        <taxon>Ecdysozoa</taxon>
        <taxon>Nematoda</taxon>
        <taxon>Chromadorea</taxon>
        <taxon>Rhabditida</taxon>
        <taxon>Rhabditina</taxon>
        <taxon>Rhabditomorpha</taxon>
        <taxon>Rhabditoidea</taxon>
        <taxon>Rhabditidae</taxon>
        <taxon>Peloderinae</taxon>
        <taxon>Caenorhabditis</taxon>
    </lineage>
</organism>
<dbReference type="PaxDb" id="6239-T10E9.8"/>
<keyword evidence="2" id="KW-1133">Transmembrane helix</keyword>
<protein>
    <submittedName>
        <fullName evidence="3">Uncharacterized protein</fullName>
    </submittedName>
</protein>